<evidence type="ECO:0000313" key="3">
    <source>
        <dbReference type="Proteomes" id="UP000001294"/>
    </source>
</evidence>
<gene>
    <name evidence="2" type="ORF">PMAA_100630</name>
</gene>
<dbReference type="AlphaFoldDB" id="B6QJK1"/>
<sequence length="240" mass="28460">MDEYRLSKRDLPLYLYQVDYPGSRTTYFPEVGLFAANTTKTYPEQEVETFKTDIVKQFTWSCRESLPFINLFSDIKHAENWGLKQPWRQALDFGGDDWTLFEIRTDILDEAARKIFRLKDLVESFDLEIPDKAGQHIDDAYLCLHSIPASAIVQDWSPSQVRESISHFLFIPFLPFKKIKLQTELINPTDKGERYSYRKMEYMEEASSYDYLDGYYYDSEREAVQENYNTIFENNMDDAW</sequence>
<organism evidence="2 3">
    <name type="scientific">Talaromyces marneffei (strain ATCC 18224 / CBS 334.59 / QM 7333)</name>
    <name type="common">Penicillium marneffei</name>
    <dbReference type="NCBI Taxonomy" id="441960"/>
    <lineage>
        <taxon>Eukaryota</taxon>
        <taxon>Fungi</taxon>
        <taxon>Dikarya</taxon>
        <taxon>Ascomycota</taxon>
        <taxon>Pezizomycotina</taxon>
        <taxon>Eurotiomycetes</taxon>
        <taxon>Eurotiomycetidae</taxon>
        <taxon>Eurotiales</taxon>
        <taxon>Trichocomaceae</taxon>
        <taxon>Talaromyces</taxon>
        <taxon>Talaromyces sect. Talaromyces</taxon>
    </lineage>
</organism>
<feature type="domain" description="DUF7587" evidence="1">
    <location>
        <begin position="11"/>
        <end position="160"/>
    </location>
</feature>
<evidence type="ECO:0000259" key="1">
    <source>
        <dbReference type="Pfam" id="PF24494"/>
    </source>
</evidence>
<accession>B6QJK1</accession>
<keyword evidence="3" id="KW-1185">Reference proteome</keyword>
<dbReference type="VEuPathDB" id="FungiDB:PMAA_100630"/>
<name>B6QJK1_TALMQ</name>
<dbReference type="PANTHER" id="PTHR40781:SF1">
    <property type="match status" value="1"/>
</dbReference>
<dbReference type="Pfam" id="PF24494">
    <property type="entry name" value="DUF7587"/>
    <property type="match status" value="1"/>
</dbReference>
<dbReference type="HOGENOM" id="CLU_097030_0_0_1"/>
<dbReference type="Proteomes" id="UP000001294">
    <property type="component" value="Unassembled WGS sequence"/>
</dbReference>
<evidence type="ECO:0000313" key="2">
    <source>
        <dbReference type="EMBL" id="EEA23475.1"/>
    </source>
</evidence>
<reference evidence="3" key="1">
    <citation type="journal article" date="2015" name="Genome Announc.">
        <title>Genome sequence of the AIDS-associated pathogen Penicillium marneffei (ATCC18224) and its near taxonomic relative Talaromyces stipitatus (ATCC10500).</title>
        <authorList>
            <person name="Nierman W.C."/>
            <person name="Fedorova-Abrams N.D."/>
            <person name="Andrianopoulos A."/>
        </authorList>
    </citation>
    <scope>NUCLEOTIDE SEQUENCE [LARGE SCALE GENOMIC DNA]</scope>
    <source>
        <strain evidence="3">ATCC 18224 / CBS 334.59 / QM 7333</strain>
    </source>
</reference>
<dbReference type="PhylomeDB" id="B6QJK1"/>
<dbReference type="PANTHER" id="PTHR40781">
    <property type="match status" value="1"/>
</dbReference>
<dbReference type="InterPro" id="IPR056009">
    <property type="entry name" value="DUF7587"/>
</dbReference>
<protein>
    <recommendedName>
        <fullName evidence="1">DUF7587 domain-containing protein</fullName>
    </recommendedName>
</protein>
<dbReference type="OrthoDB" id="88561at2759"/>
<proteinExistence type="predicted"/>
<dbReference type="EMBL" id="DS995902">
    <property type="protein sequence ID" value="EEA23475.1"/>
    <property type="molecule type" value="Genomic_DNA"/>
</dbReference>